<dbReference type="Gene3D" id="3.40.250.10">
    <property type="entry name" value="Rhodanese-like domain"/>
    <property type="match status" value="2"/>
</dbReference>
<feature type="transmembrane region" description="Helical" evidence="2">
    <location>
        <begin position="30"/>
        <end position="47"/>
    </location>
</feature>
<dbReference type="EMBL" id="EU016661">
    <property type="protein sequence ID" value="ABZ09931.1"/>
    <property type="molecule type" value="Genomic_DNA"/>
</dbReference>
<accession>B3TBH2</accession>
<feature type="domain" description="Rhodanese" evidence="3">
    <location>
        <begin position="65"/>
        <end position="173"/>
    </location>
</feature>
<keyword evidence="2" id="KW-0812">Transmembrane</keyword>
<sequence length="309" mass="35027">MEFELLQERRKSDSTLPRTVNEHTYSSEKLYLFFLFFILLGQIHLLSTTYKIMLTSTAELEKIIDDPSLILIDARSFQEYSQGHITNAVNLDLFSFHWIDTSQNGISSFNEQFGKIFSQVGASEEKKVVFYDSISGMLAARGVWLLEYFSHPNVSMLDGGITKWKNEGRAWNTIPTGYKPSSFSGKPNPKVLAGFEYVLDNLNNVTILDVRSKEEFNGELVRAARGGHIPTSTNIDWNENIAKDGTLKNNEDLSKLYQLPKDAEIITYCQGAYRAANTFVTLKNIGFTNVKVYLGSWGEWGNKLELPTE</sequence>
<dbReference type="SUPFAM" id="SSF52821">
    <property type="entry name" value="Rhodanese/Cell cycle control phosphatase"/>
    <property type="match status" value="2"/>
</dbReference>
<gene>
    <name evidence="4" type="ORF">ALOHA_HF4000APKG9M20ctg1g37</name>
</gene>
<evidence type="ECO:0000313" key="4">
    <source>
        <dbReference type="EMBL" id="ABZ09931.1"/>
    </source>
</evidence>
<feature type="domain" description="Rhodanese" evidence="3">
    <location>
        <begin position="201"/>
        <end position="309"/>
    </location>
</feature>
<dbReference type="PANTHER" id="PTHR43855:SF1">
    <property type="entry name" value="THIOSULFATE SULFURTRANSFERASE"/>
    <property type="match status" value="1"/>
</dbReference>
<dbReference type="PROSITE" id="PS50206">
    <property type="entry name" value="RHODANESE_3"/>
    <property type="match status" value="2"/>
</dbReference>
<dbReference type="Pfam" id="PF00581">
    <property type="entry name" value="Rhodanese"/>
    <property type="match status" value="2"/>
</dbReference>
<evidence type="ECO:0000256" key="2">
    <source>
        <dbReference type="SAM" id="Phobius"/>
    </source>
</evidence>
<dbReference type="InterPro" id="IPR001763">
    <property type="entry name" value="Rhodanese-like_dom"/>
</dbReference>
<evidence type="ECO:0000259" key="3">
    <source>
        <dbReference type="PROSITE" id="PS50206"/>
    </source>
</evidence>
<dbReference type="InterPro" id="IPR036873">
    <property type="entry name" value="Rhodanese-like_dom_sf"/>
</dbReference>
<keyword evidence="1" id="KW-0677">Repeat</keyword>
<dbReference type="PANTHER" id="PTHR43855">
    <property type="entry name" value="THIOSULFATE SULFURTRANSFERASE"/>
    <property type="match status" value="1"/>
</dbReference>
<dbReference type="SMART" id="SM00450">
    <property type="entry name" value="RHOD"/>
    <property type="match status" value="2"/>
</dbReference>
<evidence type="ECO:0000256" key="1">
    <source>
        <dbReference type="ARBA" id="ARBA00022737"/>
    </source>
</evidence>
<keyword evidence="2" id="KW-0472">Membrane</keyword>
<reference evidence="4" key="1">
    <citation type="journal article" date="2008" name="ISME J.">
        <title>Genomic patterns of recombination, clonal divergence and environment in marine microbial populations.</title>
        <authorList>
            <person name="Konstantinidis K.T."/>
            <person name="Delong E.F."/>
        </authorList>
    </citation>
    <scope>NUCLEOTIDE SEQUENCE</scope>
</reference>
<dbReference type="CDD" id="cd01448">
    <property type="entry name" value="TST_Repeat_1"/>
    <property type="match status" value="1"/>
</dbReference>
<keyword evidence="2" id="KW-1133">Transmembrane helix</keyword>
<dbReference type="InterPro" id="IPR051126">
    <property type="entry name" value="Thiosulfate_sulfurtransferase"/>
</dbReference>
<name>B3TBH2_9ARCH</name>
<proteinExistence type="predicted"/>
<dbReference type="CDD" id="cd01449">
    <property type="entry name" value="TST_Repeat_2"/>
    <property type="match status" value="1"/>
</dbReference>
<protein>
    <submittedName>
        <fullName evidence="4">Putative Rhodanese-like domain protein</fullName>
    </submittedName>
</protein>
<dbReference type="AlphaFoldDB" id="B3TBH2"/>
<organism evidence="4">
    <name type="scientific">uncultured marine crenarchaeote HF4000_APKG9M20</name>
    <dbReference type="NCBI Taxonomy" id="455608"/>
    <lineage>
        <taxon>Archaea</taxon>
        <taxon>Nitrososphaerota</taxon>
        <taxon>Nitrososphaeria</taxon>
        <taxon>Nitrosopumilales</taxon>
        <taxon>environmental samples</taxon>
    </lineage>
</organism>